<comment type="cofactor">
    <cofactor evidence="2">
        <name>Zn(2+)</name>
        <dbReference type="ChEBI" id="CHEBI:29105"/>
    </cofactor>
</comment>
<reference evidence="15" key="1">
    <citation type="submission" date="2019-11" db="EMBL/GenBank/DDBJ databases">
        <authorList>
            <person name="Feng L."/>
        </authorList>
    </citation>
    <scope>NUCLEOTIDE SEQUENCE</scope>
    <source>
        <strain evidence="15">AvaginalisLFYP127</strain>
    </source>
</reference>
<evidence type="ECO:0000256" key="13">
    <source>
        <dbReference type="ARBA" id="ARBA00074961"/>
    </source>
</evidence>
<proteinExistence type="inferred from homology"/>
<evidence type="ECO:0000256" key="9">
    <source>
        <dbReference type="ARBA" id="ARBA00023277"/>
    </source>
</evidence>
<protein>
    <recommendedName>
        <fullName evidence="13">L-ribulose-5-phosphate 4-epimerase</fullName>
        <ecNumber evidence="4">5.1.3.4</ecNumber>
    </recommendedName>
    <alternativeName>
        <fullName evidence="10">Phosphoribulose isomerase</fullName>
    </alternativeName>
</protein>
<evidence type="ECO:0000256" key="6">
    <source>
        <dbReference type="ARBA" id="ARBA00022833"/>
    </source>
</evidence>
<keyword evidence="9" id="KW-0119">Carbohydrate metabolism</keyword>
<dbReference type="InterPro" id="IPR036409">
    <property type="entry name" value="Aldolase_II/adducin_N_sf"/>
</dbReference>
<dbReference type="Pfam" id="PF00596">
    <property type="entry name" value="Aldolase_II"/>
    <property type="match status" value="1"/>
</dbReference>
<evidence type="ECO:0000256" key="4">
    <source>
        <dbReference type="ARBA" id="ARBA00013186"/>
    </source>
</evidence>
<keyword evidence="8 15" id="KW-0413">Isomerase</keyword>
<gene>
    <name evidence="15" type="primary">sgbE</name>
    <name evidence="15" type="ORF">AVLFYP127_00065</name>
</gene>
<evidence type="ECO:0000256" key="1">
    <source>
        <dbReference type="ARBA" id="ARBA00001726"/>
    </source>
</evidence>
<dbReference type="SMART" id="SM01007">
    <property type="entry name" value="Aldolase_II"/>
    <property type="match status" value="1"/>
</dbReference>
<dbReference type="PANTHER" id="PTHR22789">
    <property type="entry name" value="FUCULOSE PHOSPHATE ALDOLASE"/>
    <property type="match status" value="1"/>
</dbReference>
<evidence type="ECO:0000256" key="12">
    <source>
        <dbReference type="ARBA" id="ARBA00060520"/>
    </source>
</evidence>
<dbReference type="AlphaFoldDB" id="A0A6N2QXV7"/>
<dbReference type="InterPro" id="IPR001303">
    <property type="entry name" value="Aldolase_II/adducin_N"/>
</dbReference>
<dbReference type="NCBIfam" id="NF009003">
    <property type="entry name" value="PRK12348.1"/>
    <property type="match status" value="1"/>
</dbReference>
<dbReference type="Gene3D" id="3.40.225.10">
    <property type="entry name" value="Class II aldolase/adducin N-terminal domain"/>
    <property type="match status" value="1"/>
</dbReference>
<dbReference type="GO" id="GO:0016832">
    <property type="term" value="F:aldehyde-lyase activity"/>
    <property type="evidence" value="ECO:0007669"/>
    <property type="project" value="TreeGrafter"/>
</dbReference>
<dbReference type="SUPFAM" id="SSF53639">
    <property type="entry name" value="AraD/HMP-PK domain-like"/>
    <property type="match status" value="1"/>
</dbReference>
<dbReference type="FunFam" id="3.40.225.10:FF:000001">
    <property type="entry name" value="L-ribulose-5-phosphate 4-epimerase UlaF"/>
    <property type="match status" value="1"/>
</dbReference>
<evidence type="ECO:0000256" key="8">
    <source>
        <dbReference type="ARBA" id="ARBA00023235"/>
    </source>
</evidence>
<dbReference type="GO" id="GO:0008742">
    <property type="term" value="F:L-ribulose-phosphate 4-epimerase activity"/>
    <property type="evidence" value="ECO:0007669"/>
    <property type="project" value="UniProtKB-EC"/>
</dbReference>
<comment type="similarity">
    <text evidence="3">Belongs to the aldolase class II family. AraD/FucA subfamily.</text>
</comment>
<evidence type="ECO:0000313" key="15">
    <source>
        <dbReference type="EMBL" id="VYS73008.1"/>
    </source>
</evidence>
<evidence type="ECO:0000256" key="5">
    <source>
        <dbReference type="ARBA" id="ARBA00022723"/>
    </source>
</evidence>
<dbReference type="InterPro" id="IPR050197">
    <property type="entry name" value="Aldolase_class_II_sugar_metab"/>
</dbReference>
<dbReference type="GO" id="GO:0046872">
    <property type="term" value="F:metal ion binding"/>
    <property type="evidence" value="ECO:0007669"/>
    <property type="project" value="UniProtKB-KW"/>
</dbReference>
<evidence type="ECO:0000256" key="10">
    <source>
        <dbReference type="ARBA" id="ARBA00032206"/>
    </source>
</evidence>
<keyword evidence="5" id="KW-0479">Metal-binding</keyword>
<evidence type="ECO:0000256" key="2">
    <source>
        <dbReference type="ARBA" id="ARBA00001947"/>
    </source>
</evidence>
<comment type="function">
    <text evidence="11">Involved in the degradation of L-arabinose. Catalyzes the interconversion of L-ribulose 5-phosphate (LRu5P) and D-xylulose 5-phosphate (D-Xu5P) via a retroaldol/aldol mechanism (carbon-carbon bond cleavage analogous to a class II aldolase reaction).</text>
</comment>
<evidence type="ECO:0000256" key="7">
    <source>
        <dbReference type="ARBA" id="ARBA00022935"/>
    </source>
</evidence>
<comment type="catalytic activity">
    <reaction evidence="1">
        <text>L-ribulose 5-phosphate = D-xylulose 5-phosphate</text>
        <dbReference type="Rhea" id="RHEA:22368"/>
        <dbReference type="ChEBI" id="CHEBI:57737"/>
        <dbReference type="ChEBI" id="CHEBI:58226"/>
        <dbReference type="EC" id="5.1.3.4"/>
    </reaction>
</comment>
<accession>A0A6N2QXV7</accession>
<feature type="domain" description="Class II aldolase/adducin N-terminal" evidence="14">
    <location>
        <begin position="7"/>
        <end position="197"/>
    </location>
</feature>
<name>A0A6N2QXV7_9FIRM</name>
<dbReference type="EMBL" id="CACRSW010000001">
    <property type="protein sequence ID" value="VYS73008.1"/>
    <property type="molecule type" value="Genomic_DNA"/>
</dbReference>
<dbReference type="NCBIfam" id="NF006047">
    <property type="entry name" value="PRK08193.1"/>
    <property type="match status" value="1"/>
</dbReference>
<evidence type="ECO:0000259" key="14">
    <source>
        <dbReference type="SMART" id="SM01007"/>
    </source>
</evidence>
<organism evidence="15">
    <name type="scientific">Anaerococcus vaginalis</name>
    <dbReference type="NCBI Taxonomy" id="33037"/>
    <lineage>
        <taxon>Bacteria</taxon>
        <taxon>Bacillati</taxon>
        <taxon>Bacillota</taxon>
        <taxon>Tissierellia</taxon>
        <taxon>Tissierellales</taxon>
        <taxon>Peptoniphilaceae</taxon>
        <taxon>Anaerococcus</taxon>
    </lineage>
</organism>
<dbReference type="RefSeq" id="WP_156328328.1">
    <property type="nucleotide sequence ID" value="NZ_CACRSW010000001.1"/>
</dbReference>
<keyword evidence="6" id="KW-0862">Zinc</keyword>
<keyword evidence="7" id="KW-0054">Arabinose catabolism</keyword>
<evidence type="ECO:0000256" key="3">
    <source>
        <dbReference type="ARBA" id="ARBA00010037"/>
    </source>
</evidence>
<dbReference type="EC" id="5.1.3.4" evidence="4"/>
<dbReference type="GO" id="GO:0019568">
    <property type="term" value="P:arabinose catabolic process"/>
    <property type="evidence" value="ECO:0007669"/>
    <property type="project" value="UniProtKB-KW"/>
</dbReference>
<dbReference type="PANTHER" id="PTHR22789:SF8">
    <property type="entry name" value="L-RIBULOSE-5-PHOSPHATE 4-EPIMERASE SGBE"/>
    <property type="match status" value="1"/>
</dbReference>
<comment type="pathway">
    <text evidence="12">Carbohydrate degradation; L-arabinose degradation via L-ribulose; D-xylulose 5-phosphate from L-arabinose (bacterial route): step 3/3.</text>
</comment>
<evidence type="ECO:0000256" key="11">
    <source>
        <dbReference type="ARBA" id="ARBA00053542"/>
    </source>
</evidence>
<sequence length="230" mass="26124">MLEDIKERVYKANLLLPKYDLVKFTWGNVSEITADRKYVVIKPSGVDYDSMKASDMVVVDLDGNIVEGNLKPSSDTPTHLELYKKYKEIGGITHTHSRWATIMSQAKLDIKAMGTTHADYFYGSIPVTRDMKKEEIENDYEKNTGLVIIECFEEKNISPKDIPAVLVANHGPFVFGKDANDSVFHSVVLEEVAFMNWHLVSLGKNESMSDNLLDKHYLRKHGKDAYYGQN</sequence>
<dbReference type="GO" id="GO:0005829">
    <property type="term" value="C:cytosol"/>
    <property type="evidence" value="ECO:0007669"/>
    <property type="project" value="TreeGrafter"/>
</dbReference>